<feature type="transmembrane region" description="Helical" evidence="1">
    <location>
        <begin position="232"/>
        <end position="255"/>
    </location>
</feature>
<organism evidence="2 3">
    <name type="scientific">Geomicrobium sediminis</name>
    <dbReference type="NCBI Taxonomy" id="1347788"/>
    <lineage>
        <taxon>Bacteria</taxon>
        <taxon>Bacillati</taxon>
        <taxon>Bacillota</taxon>
        <taxon>Bacilli</taxon>
        <taxon>Bacillales</taxon>
        <taxon>Geomicrobium</taxon>
    </lineage>
</organism>
<feature type="transmembrane region" description="Helical" evidence="1">
    <location>
        <begin position="65"/>
        <end position="86"/>
    </location>
</feature>
<dbReference type="Proteomes" id="UP000741863">
    <property type="component" value="Unassembled WGS sequence"/>
</dbReference>
<keyword evidence="3" id="KW-1185">Reference proteome</keyword>
<keyword evidence="1" id="KW-0812">Transmembrane</keyword>
<protein>
    <recommendedName>
        <fullName evidence="4">ABC transporter permease</fullName>
    </recommendedName>
</protein>
<dbReference type="EMBL" id="JAFBEC010000003">
    <property type="protein sequence ID" value="MBM7632176.1"/>
    <property type="molecule type" value="Genomic_DNA"/>
</dbReference>
<sequence length="261" mass="30414">MNFLQLLFIEFNRMKWFLLMLVIVVFGAQFFLSMITPGRLVRDIQLDRISAYETYNFSIVLASDYYLFTVLIPTIVIFVYVAIIWYRDWLGKGTYMQRLLTLPIRRMIIFYAKLTTIVLVALLFIALHSLLLPLQQLTFAAMLPDQFYSGNANVITLIQMSFLEVFYWHNLIDFIYVFLISITLISLMFTGVLIERAYRYVGLVMNASIVIVLFVLYIQLIEASMSFYSHEMMWMISGIIVILLTVSLVVSSLLLTKRMSA</sequence>
<feature type="transmembrane region" description="Helical" evidence="1">
    <location>
        <begin position="16"/>
        <end position="35"/>
    </location>
</feature>
<accession>A0ABS2PAL6</accession>
<keyword evidence="1" id="KW-1133">Transmembrane helix</keyword>
<name>A0ABS2PAL6_9BACL</name>
<reference evidence="2 3" key="1">
    <citation type="submission" date="2021-01" db="EMBL/GenBank/DDBJ databases">
        <title>Genomic Encyclopedia of Type Strains, Phase IV (KMG-IV): sequencing the most valuable type-strain genomes for metagenomic binning, comparative biology and taxonomic classification.</title>
        <authorList>
            <person name="Goeker M."/>
        </authorList>
    </citation>
    <scope>NUCLEOTIDE SEQUENCE [LARGE SCALE GENOMIC DNA]</scope>
    <source>
        <strain evidence="2 3">DSM 25540</strain>
    </source>
</reference>
<evidence type="ECO:0008006" key="4">
    <source>
        <dbReference type="Google" id="ProtNLM"/>
    </source>
</evidence>
<evidence type="ECO:0000256" key="1">
    <source>
        <dbReference type="SAM" id="Phobius"/>
    </source>
</evidence>
<feature type="transmembrane region" description="Helical" evidence="1">
    <location>
        <begin position="200"/>
        <end position="220"/>
    </location>
</feature>
<gene>
    <name evidence="2" type="ORF">JOD17_001269</name>
</gene>
<evidence type="ECO:0000313" key="2">
    <source>
        <dbReference type="EMBL" id="MBM7632176.1"/>
    </source>
</evidence>
<feature type="transmembrane region" description="Helical" evidence="1">
    <location>
        <begin position="107"/>
        <end position="127"/>
    </location>
</feature>
<dbReference type="RefSeq" id="WP_204696301.1">
    <property type="nucleotide sequence ID" value="NZ_JAFBEC010000003.1"/>
</dbReference>
<comment type="caution">
    <text evidence="2">The sequence shown here is derived from an EMBL/GenBank/DDBJ whole genome shotgun (WGS) entry which is preliminary data.</text>
</comment>
<proteinExistence type="predicted"/>
<feature type="transmembrane region" description="Helical" evidence="1">
    <location>
        <begin position="174"/>
        <end position="194"/>
    </location>
</feature>
<evidence type="ECO:0000313" key="3">
    <source>
        <dbReference type="Proteomes" id="UP000741863"/>
    </source>
</evidence>
<keyword evidence="1" id="KW-0472">Membrane</keyword>